<sequence>HREELLKDKKLRKSINSLVCDNGKKQDLTELTETPKNDLTTKGPWVDPIVKGQDLPPVLDREESFVDIVECSFSSASTIVSSDSSSRDTSVTEERVDDFVETPVSVNQID</sequence>
<name>A0A8J2LR22_9HEXA</name>
<feature type="compositionally biased region" description="Low complexity" evidence="1">
    <location>
        <begin position="77"/>
        <end position="89"/>
    </location>
</feature>
<accession>A0A8J2LR22</accession>
<reference evidence="2" key="1">
    <citation type="submission" date="2021-06" db="EMBL/GenBank/DDBJ databases">
        <authorList>
            <person name="Hodson N. C."/>
            <person name="Mongue J. A."/>
            <person name="Jaron S. K."/>
        </authorList>
    </citation>
    <scope>NUCLEOTIDE SEQUENCE</scope>
</reference>
<protein>
    <submittedName>
        <fullName evidence="2">Uncharacterized protein</fullName>
    </submittedName>
</protein>
<comment type="caution">
    <text evidence="2">The sequence shown here is derived from an EMBL/GenBank/DDBJ whole genome shotgun (WGS) entry which is preliminary data.</text>
</comment>
<dbReference type="Proteomes" id="UP000708208">
    <property type="component" value="Unassembled WGS sequence"/>
</dbReference>
<feature type="region of interest" description="Disordered" evidence="1">
    <location>
        <begin position="77"/>
        <end position="110"/>
    </location>
</feature>
<organism evidence="2 3">
    <name type="scientific">Allacma fusca</name>
    <dbReference type="NCBI Taxonomy" id="39272"/>
    <lineage>
        <taxon>Eukaryota</taxon>
        <taxon>Metazoa</taxon>
        <taxon>Ecdysozoa</taxon>
        <taxon>Arthropoda</taxon>
        <taxon>Hexapoda</taxon>
        <taxon>Collembola</taxon>
        <taxon>Symphypleona</taxon>
        <taxon>Sminthuridae</taxon>
        <taxon>Allacma</taxon>
    </lineage>
</organism>
<evidence type="ECO:0000313" key="2">
    <source>
        <dbReference type="EMBL" id="CAG7827674.1"/>
    </source>
</evidence>
<evidence type="ECO:0000256" key="1">
    <source>
        <dbReference type="SAM" id="MobiDB-lite"/>
    </source>
</evidence>
<evidence type="ECO:0000313" key="3">
    <source>
        <dbReference type="Proteomes" id="UP000708208"/>
    </source>
</evidence>
<dbReference type="AlphaFoldDB" id="A0A8J2LR22"/>
<proteinExistence type="predicted"/>
<feature type="non-terminal residue" evidence="2">
    <location>
        <position position="110"/>
    </location>
</feature>
<dbReference type="EMBL" id="CAJVCH010544460">
    <property type="protein sequence ID" value="CAG7827674.1"/>
    <property type="molecule type" value="Genomic_DNA"/>
</dbReference>
<keyword evidence="3" id="KW-1185">Reference proteome</keyword>
<gene>
    <name evidence="2" type="ORF">AFUS01_LOCUS37649</name>
</gene>
<feature type="non-terminal residue" evidence="2">
    <location>
        <position position="1"/>
    </location>
</feature>